<dbReference type="RefSeq" id="WP_089086113.1">
    <property type="nucleotide sequence ID" value="NZ_AP018823.1"/>
</dbReference>
<protein>
    <submittedName>
        <fullName evidence="2">Uncharacterized protein</fullName>
    </submittedName>
</protein>
<gene>
    <name evidence="2" type="ORF">DLM_2425</name>
</gene>
<dbReference type="AlphaFoldDB" id="A0A3G9GGR3"/>
<reference evidence="3" key="1">
    <citation type="journal article" date="2017" name="Biotechnol. Biofuels">
        <title>Evaluation of environmental bacterial communities as a factor affecting the growth of duckweed Lemna minor.</title>
        <authorList>
            <person name="Ishizawa H."/>
            <person name="Kuroda M."/>
            <person name="Morikawa M."/>
            <person name="Ike M."/>
        </authorList>
    </citation>
    <scope>NUCLEOTIDE SEQUENCE [LARGE SCALE GENOMIC DNA]</scope>
    <source>
        <strain evidence="3">H3</strain>
    </source>
</reference>
<name>A0A3G9GGR3_9NEIS</name>
<dbReference type="STRING" id="332411.VI06_02605"/>
<feature type="signal peptide" evidence="1">
    <location>
        <begin position="1"/>
        <end position="25"/>
    </location>
</feature>
<organism evidence="2 3">
    <name type="scientific">Aquitalea magnusonii</name>
    <dbReference type="NCBI Taxonomy" id="332411"/>
    <lineage>
        <taxon>Bacteria</taxon>
        <taxon>Pseudomonadati</taxon>
        <taxon>Pseudomonadota</taxon>
        <taxon>Betaproteobacteria</taxon>
        <taxon>Neisseriales</taxon>
        <taxon>Chromobacteriaceae</taxon>
        <taxon>Aquitalea</taxon>
    </lineage>
</organism>
<dbReference type="Proteomes" id="UP000198290">
    <property type="component" value="Chromosome"/>
</dbReference>
<evidence type="ECO:0000256" key="1">
    <source>
        <dbReference type="SAM" id="SignalP"/>
    </source>
</evidence>
<reference evidence="2 3" key="2">
    <citation type="journal article" date="2017" name="Genome Announc.">
        <title>Draft genome sequence of Aquitalea magnusonii strain H3, a plant growth-promoting bacterium of duckweed Lemna minor.</title>
        <authorList>
            <person name="Ishizawa H."/>
            <person name="Kuroda M."/>
            <person name="Ike M."/>
        </authorList>
    </citation>
    <scope>NUCLEOTIDE SEQUENCE [LARGE SCALE GENOMIC DNA]</scope>
    <source>
        <strain evidence="2 3">H3</strain>
    </source>
</reference>
<evidence type="ECO:0000313" key="3">
    <source>
        <dbReference type="Proteomes" id="UP000198290"/>
    </source>
</evidence>
<feature type="chain" id="PRO_5017978391" evidence="1">
    <location>
        <begin position="26"/>
        <end position="185"/>
    </location>
</feature>
<reference evidence="3" key="3">
    <citation type="journal article" date="2017" name="Plant Physiol. Biochem.">
        <title>Differential oxidative and antioxidative response of duckweed Lemna minor toward plant growth promoting/inhibiting bacteria.</title>
        <authorList>
            <person name="Ishizawa H."/>
            <person name="Kuroda M."/>
            <person name="Morikawa M."/>
            <person name="Ike M."/>
        </authorList>
    </citation>
    <scope>NUCLEOTIDE SEQUENCE [LARGE SCALE GENOMIC DNA]</scope>
    <source>
        <strain evidence="3">H3</strain>
    </source>
</reference>
<sequence>MRHLYHWLRRHAACLLLLASGALHAEPLQLCYDYGCAKQLEVEISEEARDWLAQLFAHPQDASTERSQIQRAVQALYWLSAQDSPLWHDKGGDRFDNDADGRMDCIDHSHNDSAFLQFLATQGWLHFHRVDPIVRRTRWLLTQHFASHITEQDTGQEWVVDSWFNSFGEPPVVVPLALWKEGFSP</sequence>
<proteinExistence type="predicted"/>
<dbReference type="KEGG" id="amah:DLM_2425"/>
<dbReference type="OrthoDB" id="6117634at2"/>
<evidence type="ECO:0000313" key="2">
    <source>
        <dbReference type="EMBL" id="BBF86033.1"/>
    </source>
</evidence>
<keyword evidence="3" id="KW-1185">Reference proteome</keyword>
<accession>A0A3G9GGR3</accession>
<dbReference type="EMBL" id="AP018823">
    <property type="protein sequence ID" value="BBF86033.1"/>
    <property type="molecule type" value="Genomic_DNA"/>
</dbReference>
<keyword evidence="1" id="KW-0732">Signal</keyword>